<reference evidence="2 3" key="1">
    <citation type="submission" date="2021-06" db="EMBL/GenBank/DDBJ databases">
        <title>Caerostris extrusa draft genome.</title>
        <authorList>
            <person name="Kono N."/>
            <person name="Arakawa K."/>
        </authorList>
    </citation>
    <scope>NUCLEOTIDE SEQUENCE [LARGE SCALE GENOMIC DNA]</scope>
</reference>
<protein>
    <submittedName>
        <fullName evidence="2">Uncharacterized protein</fullName>
    </submittedName>
</protein>
<evidence type="ECO:0000313" key="2">
    <source>
        <dbReference type="EMBL" id="GIY65112.1"/>
    </source>
</evidence>
<dbReference type="AlphaFoldDB" id="A0AAV4V4N6"/>
<gene>
    <name evidence="2" type="ORF">CEXT_648551</name>
</gene>
<dbReference type="Proteomes" id="UP001054945">
    <property type="component" value="Unassembled WGS sequence"/>
</dbReference>
<dbReference type="EMBL" id="BPLR01013963">
    <property type="protein sequence ID" value="GIY65112.1"/>
    <property type="molecule type" value="Genomic_DNA"/>
</dbReference>
<evidence type="ECO:0000256" key="1">
    <source>
        <dbReference type="SAM" id="MobiDB-lite"/>
    </source>
</evidence>
<sequence>MRGAVDNGEVDGTGNYTSAGKKTRKLRRSPDGVQICQGFLLKTKEQRLDVVERMNRLCKDVFSFTQEQRSYFIVNSIVVCGVVFWKRWRIIPQFLSLAKMPAICQREVKTDPLVLCWKTQTIVSAKTLHH</sequence>
<accession>A0AAV4V4N6</accession>
<organism evidence="2 3">
    <name type="scientific">Caerostris extrusa</name>
    <name type="common">Bark spider</name>
    <name type="synonym">Caerostris bankana</name>
    <dbReference type="NCBI Taxonomy" id="172846"/>
    <lineage>
        <taxon>Eukaryota</taxon>
        <taxon>Metazoa</taxon>
        <taxon>Ecdysozoa</taxon>
        <taxon>Arthropoda</taxon>
        <taxon>Chelicerata</taxon>
        <taxon>Arachnida</taxon>
        <taxon>Araneae</taxon>
        <taxon>Araneomorphae</taxon>
        <taxon>Entelegynae</taxon>
        <taxon>Araneoidea</taxon>
        <taxon>Araneidae</taxon>
        <taxon>Caerostris</taxon>
    </lineage>
</organism>
<name>A0AAV4V4N6_CAEEX</name>
<evidence type="ECO:0000313" key="3">
    <source>
        <dbReference type="Proteomes" id="UP001054945"/>
    </source>
</evidence>
<feature type="region of interest" description="Disordered" evidence="1">
    <location>
        <begin position="1"/>
        <end position="25"/>
    </location>
</feature>
<keyword evidence="3" id="KW-1185">Reference proteome</keyword>
<proteinExistence type="predicted"/>
<comment type="caution">
    <text evidence="2">The sequence shown here is derived from an EMBL/GenBank/DDBJ whole genome shotgun (WGS) entry which is preliminary data.</text>
</comment>